<comment type="caution">
    <text evidence="2">The sequence shown here is derived from an EMBL/GenBank/DDBJ whole genome shotgun (WGS) entry which is preliminary data.</text>
</comment>
<reference evidence="2 3" key="1">
    <citation type="journal article" date="2023" name="Plants (Basel)">
        <title>Bridging the Gap: Combining Genomics and Transcriptomics Approaches to Understand Stylosanthes scabra, an Orphan Legume from the Brazilian Caatinga.</title>
        <authorList>
            <person name="Ferreira-Neto J.R.C."/>
            <person name="da Silva M.D."/>
            <person name="Binneck E."/>
            <person name="de Melo N.F."/>
            <person name="da Silva R.H."/>
            <person name="de Melo A.L.T.M."/>
            <person name="Pandolfi V."/>
            <person name="Bustamante F.O."/>
            <person name="Brasileiro-Vidal A.C."/>
            <person name="Benko-Iseppon A.M."/>
        </authorList>
    </citation>
    <scope>NUCLEOTIDE SEQUENCE [LARGE SCALE GENOMIC DNA]</scope>
    <source>
        <tissue evidence="2">Leaves</tissue>
    </source>
</reference>
<gene>
    <name evidence="2" type="ORF">PIB30_032310</name>
</gene>
<feature type="region of interest" description="Disordered" evidence="1">
    <location>
        <begin position="41"/>
        <end position="80"/>
    </location>
</feature>
<proteinExistence type="predicted"/>
<protein>
    <submittedName>
        <fullName evidence="2">Uncharacterized protein</fullName>
    </submittedName>
</protein>
<evidence type="ECO:0000256" key="1">
    <source>
        <dbReference type="SAM" id="MobiDB-lite"/>
    </source>
</evidence>
<sequence>MLMGSFHTLTSQWTHCRASLLQSNSLERVRLDLRATGAVNAHSSRGGDLAASGHASRGDDVAPLDDVSASGTLPEAMTWR</sequence>
<evidence type="ECO:0000313" key="3">
    <source>
        <dbReference type="Proteomes" id="UP001341840"/>
    </source>
</evidence>
<evidence type="ECO:0000313" key="2">
    <source>
        <dbReference type="EMBL" id="MED6109316.1"/>
    </source>
</evidence>
<name>A0ABU6QCY6_9FABA</name>
<accession>A0ABU6QCY6</accession>
<dbReference type="Proteomes" id="UP001341840">
    <property type="component" value="Unassembled WGS sequence"/>
</dbReference>
<feature type="non-terminal residue" evidence="2">
    <location>
        <position position="80"/>
    </location>
</feature>
<dbReference type="EMBL" id="JASCZI010000142">
    <property type="protein sequence ID" value="MED6109316.1"/>
    <property type="molecule type" value="Genomic_DNA"/>
</dbReference>
<organism evidence="2 3">
    <name type="scientific">Stylosanthes scabra</name>
    <dbReference type="NCBI Taxonomy" id="79078"/>
    <lineage>
        <taxon>Eukaryota</taxon>
        <taxon>Viridiplantae</taxon>
        <taxon>Streptophyta</taxon>
        <taxon>Embryophyta</taxon>
        <taxon>Tracheophyta</taxon>
        <taxon>Spermatophyta</taxon>
        <taxon>Magnoliopsida</taxon>
        <taxon>eudicotyledons</taxon>
        <taxon>Gunneridae</taxon>
        <taxon>Pentapetalae</taxon>
        <taxon>rosids</taxon>
        <taxon>fabids</taxon>
        <taxon>Fabales</taxon>
        <taxon>Fabaceae</taxon>
        <taxon>Papilionoideae</taxon>
        <taxon>50 kb inversion clade</taxon>
        <taxon>dalbergioids sensu lato</taxon>
        <taxon>Dalbergieae</taxon>
        <taxon>Pterocarpus clade</taxon>
        <taxon>Stylosanthes</taxon>
    </lineage>
</organism>
<keyword evidence="3" id="KW-1185">Reference proteome</keyword>